<dbReference type="EMBL" id="MU854396">
    <property type="protein sequence ID" value="KAK4039629.1"/>
    <property type="molecule type" value="Genomic_DNA"/>
</dbReference>
<evidence type="ECO:0008006" key="5">
    <source>
        <dbReference type="Google" id="ProtNLM"/>
    </source>
</evidence>
<dbReference type="InterPro" id="IPR021858">
    <property type="entry name" value="Fun_TF"/>
</dbReference>
<feature type="region of interest" description="Disordered" evidence="2">
    <location>
        <begin position="342"/>
        <end position="367"/>
    </location>
</feature>
<organism evidence="3 4">
    <name type="scientific">Parachaetomium inaequale</name>
    <dbReference type="NCBI Taxonomy" id="2588326"/>
    <lineage>
        <taxon>Eukaryota</taxon>
        <taxon>Fungi</taxon>
        <taxon>Dikarya</taxon>
        <taxon>Ascomycota</taxon>
        <taxon>Pezizomycotina</taxon>
        <taxon>Sordariomycetes</taxon>
        <taxon>Sordariomycetidae</taxon>
        <taxon>Sordariales</taxon>
        <taxon>Chaetomiaceae</taxon>
        <taxon>Parachaetomium</taxon>
    </lineage>
</organism>
<accession>A0AAN6PII0</accession>
<dbReference type="Pfam" id="PF11951">
    <property type="entry name" value="Fungal_trans_2"/>
    <property type="match status" value="1"/>
</dbReference>
<feature type="region of interest" description="Disordered" evidence="2">
    <location>
        <begin position="1"/>
        <end position="44"/>
    </location>
</feature>
<keyword evidence="1" id="KW-0539">Nucleus</keyword>
<dbReference type="PANTHER" id="PTHR37540">
    <property type="entry name" value="TRANSCRIPTION FACTOR (ACR-2), PUTATIVE-RELATED-RELATED"/>
    <property type="match status" value="1"/>
</dbReference>
<protein>
    <recommendedName>
        <fullName evidence="5">Tachykinin family protein</fullName>
    </recommendedName>
</protein>
<keyword evidence="4" id="KW-1185">Reference proteome</keyword>
<reference evidence="4" key="1">
    <citation type="journal article" date="2023" name="Mol. Phylogenet. Evol.">
        <title>Genome-scale phylogeny and comparative genomics of the fungal order Sordariales.</title>
        <authorList>
            <person name="Hensen N."/>
            <person name="Bonometti L."/>
            <person name="Westerberg I."/>
            <person name="Brannstrom I.O."/>
            <person name="Guillou S."/>
            <person name="Cros-Aarteil S."/>
            <person name="Calhoun S."/>
            <person name="Haridas S."/>
            <person name="Kuo A."/>
            <person name="Mondo S."/>
            <person name="Pangilinan J."/>
            <person name="Riley R."/>
            <person name="LaButti K."/>
            <person name="Andreopoulos B."/>
            <person name="Lipzen A."/>
            <person name="Chen C."/>
            <person name="Yan M."/>
            <person name="Daum C."/>
            <person name="Ng V."/>
            <person name="Clum A."/>
            <person name="Steindorff A."/>
            <person name="Ohm R.A."/>
            <person name="Martin F."/>
            <person name="Silar P."/>
            <person name="Natvig D.O."/>
            <person name="Lalanne C."/>
            <person name="Gautier V."/>
            <person name="Ament-Velasquez S.L."/>
            <person name="Kruys A."/>
            <person name="Hutchinson M.I."/>
            <person name="Powell A.J."/>
            <person name="Barry K."/>
            <person name="Miller A.N."/>
            <person name="Grigoriev I.V."/>
            <person name="Debuchy R."/>
            <person name="Gladieux P."/>
            <person name="Hiltunen Thoren M."/>
            <person name="Johannesson H."/>
        </authorList>
    </citation>
    <scope>NUCLEOTIDE SEQUENCE [LARGE SCALE GENOMIC DNA]</scope>
    <source>
        <strain evidence="4">CBS 284.82</strain>
    </source>
</reference>
<sequence length="510" mass="57035">MRPQKEPDNNPFIIFTTSPSSAKVDPATRKRVRSHVMRGKNRKTAPVHAGAEIGSWINGREDPDASLRSVPANRPRIYLPVGGILTQFHFADEMTPYMRELTFKWFTVIKDSWYPTEACLAPHDSPWAEYLTYDRAYLHLMLSSSQAFFDFARDVKLGTKSIYHLNKSLHVLREHLAVAELATSDSTISTVMNLAVFAGILGDPHAAKQHMQGLCHLVNLRGGIRDLRPNTELQSKVLRTDLTLALSTGSKPLLFIDGFSWDPYLSRSSLSKNPKTAKSRTAQTLQTLCPSDPRLQNVALDLQEFSLAANLAFQTGRKIPAALYRETLVSVQYRLLALRDEADDASPPAASPPAASPPAQPQHDVLGSSLDADTENLLRLGMLAFTTTLFLQIKLMPIRYADLARRVRACVEGMLVQNPPAEQGGVPVQVGRLRLWFLFVARTSVLSGAEDEEALVRATVGVVEGLGFTEEVEWQVVREVLREFMWIDWVRPKEGVVFWERLVAAREELR</sequence>
<evidence type="ECO:0000256" key="2">
    <source>
        <dbReference type="SAM" id="MobiDB-lite"/>
    </source>
</evidence>
<gene>
    <name evidence="3" type="ORF">C8A01DRAFT_46960</name>
</gene>
<proteinExistence type="predicted"/>
<feature type="compositionally biased region" description="Pro residues" evidence="2">
    <location>
        <begin position="349"/>
        <end position="360"/>
    </location>
</feature>
<comment type="caution">
    <text evidence="3">The sequence shown here is derived from an EMBL/GenBank/DDBJ whole genome shotgun (WGS) entry which is preliminary data.</text>
</comment>
<feature type="compositionally biased region" description="Basic residues" evidence="2">
    <location>
        <begin position="29"/>
        <end position="44"/>
    </location>
</feature>
<dbReference type="AlphaFoldDB" id="A0AAN6PII0"/>
<name>A0AAN6PII0_9PEZI</name>
<evidence type="ECO:0000256" key="1">
    <source>
        <dbReference type="ARBA" id="ARBA00023242"/>
    </source>
</evidence>
<dbReference type="Proteomes" id="UP001303115">
    <property type="component" value="Unassembled WGS sequence"/>
</dbReference>
<evidence type="ECO:0000313" key="3">
    <source>
        <dbReference type="EMBL" id="KAK4039629.1"/>
    </source>
</evidence>
<evidence type="ECO:0000313" key="4">
    <source>
        <dbReference type="Proteomes" id="UP001303115"/>
    </source>
</evidence>